<dbReference type="Pfam" id="PF13579">
    <property type="entry name" value="Glyco_trans_4_4"/>
    <property type="match status" value="1"/>
</dbReference>
<evidence type="ECO:0000259" key="2">
    <source>
        <dbReference type="Pfam" id="PF13579"/>
    </source>
</evidence>
<dbReference type="PANTHER" id="PTHR12526:SF630">
    <property type="entry name" value="GLYCOSYLTRANSFERASE"/>
    <property type="match status" value="1"/>
</dbReference>
<feature type="domain" description="Glycosyl transferase family 1" evidence="1">
    <location>
        <begin position="202"/>
        <end position="371"/>
    </location>
</feature>
<evidence type="ECO:0000259" key="1">
    <source>
        <dbReference type="Pfam" id="PF00534"/>
    </source>
</evidence>
<dbReference type="Pfam" id="PF00534">
    <property type="entry name" value="Glycos_transf_1"/>
    <property type="match status" value="1"/>
</dbReference>
<name>A0A101EKX1_9EURY</name>
<accession>A0A101EKX1</accession>
<dbReference type="AlphaFoldDB" id="A0A101EKX1"/>
<keyword evidence="3" id="KW-0808">Transferase</keyword>
<dbReference type="InterPro" id="IPR001296">
    <property type="entry name" value="Glyco_trans_1"/>
</dbReference>
<dbReference type="PANTHER" id="PTHR12526">
    <property type="entry name" value="GLYCOSYLTRANSFERASE"/>
    <property type="match status" value="1"/>
</dbReference>
<dbReference type="RefSeq" id="WP_283217731.1">
    <property type="nucleotide sequence ID" value="NZ_LGFD01000029.1"/>
</dbReference>
<evidence type="ECO:0000313" key="4">
    <source>
        <dbReference type="Proteomes" id="UP000053911"/>
    </source>
</evidence>
<feature type="domain" description="Glycosyltransferase subfamily 4-like N-terminal" evidence="2">
    <location>
        <begin position="20"/>
        <end position="184"/>
    </location>
</feature>
<dbReference type="Gene3D" id="3.40.50.2000">
    <property type="entry name" value="Glycogen Phosphorylase B"/>
    <property type="match status" value="2"/>
</dbReference>
<sequence length="391" mass="44598">MKIAIICFDFKKSNLRKQPWRYIYEIAKGLQAKGHDVFILTNSNGEADIAGIRVVGVSRLFIPLKGEPREVLDVLERESPDKVIMLLGLTSFLRTQFRIKQPTIGILTSPIYSLRELIGNVGLKDLIRYRKYTVVHIINSLVPNFLVRKWSRKFEHIIVLSQRNRERLIKKGVPDEKVVVIHPGIDEDFLELLDEERVNRIKSDIGEDKTPIVMYYTSPLTLRGTDTLVMALPYVLKRKSIKLIILSRPDYKSVLKEEEKLKKLAKKLNVEGNLIIISRYLSPEEVKAYVGSADVVALPFKLVLSDVPLSILEAMALGKLVISTDVDGIPEILEGKGLVVRPNNPKELADAILLALENEELRKELGKNATKYLLRWKRWKDVVEEFSKLLG</sequence>
<dbReference type="GO" id="GO:0016757">
    <property type="term" value="F:glycosyltransferase activity"/>
    <property type="evidence" value="ECO:0007669"/>
    <property type="project" value="InterPro"/>
</dbReference>
<dbReference type="PATRIC" id="fig|172049.5.peg.575"/>
<dbReference type="EMBL" id="LGFD01000029">
    <property type="protein sequence ID" value="KUK17268.1"/>
    <property type="molecule type" value="Genomic_DNA"/>
</dbReference>
<reference evidence="4" key="1">
    <citation type="journal article" date="2015" name="MBio">
        <title>Genome-Resolved Metagenomic Analysis Reveals Roles for Candidate Phyla and Other Microbial Community Members in Biogeochemical Transformations in Oil Reservoirs.</title>
        <authorList>
            <person name="Hu P."/>
            <person name="Tom L."/>
            <person name="Singh A."/>
            <person name="Thomas B.C."/>
            <person name="Baker B.J."/>
            <person name="Piceno Y.M."/>
            <person name="Andersen G.L."/>
            <person name="Banfield J.F."/>
        </authorList>
    </citation>
    <scope>NUCLEOTIDE SEQUENCE [LARGE SCALE GENOMIC DNA]</scope>
</reference>
<comment type="caution">
    <text evidence="3">The sequence shown here is derived from an EMBL/GenBank/DDBJ whole genome shotgun (WGS) entry which is preliminary data.</text>
</comment>
<dbReference type="Proteomes" id="UP000053911">
    <property type="component" value="Unassembled WGS sequence"/>
</dbReference>
<dbReference type="InterPro" id="IPR028098">
    <property type="entry name" value="Glyco_trans_4-like_N"/>
</dbReference>
<dbReference type="SUPFAM" id="SSF53756">
    <property type="entry name" value="UDP-Glycosyltransferase/glycogen phosphorylase"/>
    <property type="match status" value="1"/>
</dbReference>
<protein>
    <submittedName>
        <fullName evidence="3">Membrane-bound galactosyl-transferase</fullName>
    </submittedName>
</protein>
<dbReference type="CDD" id="cd03801">
    <property type="entry name" value="GT4_PimA-like"/>
    <property type="match status" value="1"/>
</dbReference>
<gene>
    <name evidence="3" type="ORF">XD54_1437</name>
</gene>
<proteinExistence type="predicted"/>
<evidence type="ECO:0000313" key="3">
    <source>
        <dbReference type="EMBL" id="KUK17268.1"/>
    </source>
</evidence>
<organism evidence="3 4">
    <name type="scientific">Thermococcus sibiricus</name>
    <dbReference type="NCBI Taxonomy" id="172049"/>
    <lineage>
        <taxon>Archaea</taxon>
        <taxon>Methanobacteriati</taxon>
        <taxon>Methanobacteriota</taxon>
        <taxon>Thermococci</taxon>
        <taxon>Thermococcales</taxon>
        <taxon>Thermococcaceae</taxon>
        <taxon>Thermococcus</taxon>
    </lineage>
</organism>